<gene>
    <name evidence="2" type="ORF">BAN20980_04577</name>
    <name evidence="1" type="ORF">JQK92_26040</name>
</gene>
<evidence type="ECO:0000313" key="1">
    <source>
        <dbReference type="EMBL" id="MBM2769880.1"/>
    </source>
</evidence>
<dbReference type="EMBL" id="CABVLY010000019">
    <property type="protein sequence ID" value="VVU51854.1"/>
    <property type="molecule type" value="Genomic_DNA"/>
</dbReference>
<dbReference type="Pfam" id="PF14354">
    <property type="entry name" value="Lar_restr_allev"/>
    <property type="match status" value="1"/>
</dbReference>
<dbReference type="RefSeq" id="WP_174927491.1">
    <property type="nucleotide sequence ID" value="NZ_CABVLY010000019.1"/>
</dbReference>
<dbReference type="EMBL" id="JAFCIQ010000022">
    <property type="protein sequence ID" value="MBM2769880.1"/>
    <property type="molecule type" value="Genomic_DNA"/>
</dbReference>
<reference evidence="1 4" key="2">
    <citation type="submission" date="2021-02" db="EMBL/GenBank/DDBJ databases">
        <title>Draft genome of the type strains Burkholderia anthina DSM16086.</title>
        <authorList>
            <person name="Hertel R."/>
            <person name="Meissner J."/>
            <person name="Poehlein A."/>
            <person name="Daniel R."/>
            <person name="Commichau F.M."/>
        </authorList>
    </citation>
    <scope>NUCLEOTIDE SEQUENCE [LARGE SCALE GENOMIC DNA]</scope>
    <source>
        <strain evidence="1 4">DSM 16086</strain>
    </source>
</reference>
<reference evidence="2 3" key="1">
    <citation type="submission" date="2019-09" db="EMBL/GenBank/DDBJ databases">
        <authorList>
            <person name="Depoorter E."/>
        </authorList>
    </citation>
    <scope>NUCLEOTIDE SEQUENCE [LARGE SCALE GENOMIC DNA]</scope>
    <source>
        <strain evidence="2">LMG 20980</strain>
    </source>
</reference>
<sequence>MTTTDKSRADALTDLLPCPFCGSAASLNSDHIDYFVLCDTCSGEGPRLQSPTGNHEASKRGAIAAWNARAPVETMSADALKTIAEFPITDPANMDALNMRKIAADAIAAPVEQHEAAPIPMLLFCPRCGEQHIDAPEEHEYDAGLSTRMEVSWTNPPHRSHRCHACYCSWRPADVATIGVASIETRGKEDTWTAEQGSIADVDLAAFERPAPSAPLEGTGNGADERAMFNTRITQRIIVGSTVFEKGVEMKYVLAALER</sequence>
<dbReference type="Proteomes" id="UP000755577">
    <property type="component" value="Unassembled WGS sequence"/>
</dbReference>
<protein>
    <submittedName>
        <fullName evidence="1">Lar family restriction alleviation protein</fullName>
    </submittedName>
</protein>
<proteinExistence type="predicted"/>
<dbReference type="Proteomes" id="UP000494201">
    <property type="component" value="Unassembled WGS sequence"/>
</dbReference>
<evidence type="ECO:0000313" key="3">
    <source>
        <dbReference type="Proteomes" id="UP000494201"/>
    </source>
</evidence>
<keyword evidence="4" id="KW-1185">Reference proteome</keyword>
<organism evidence="2 3">
    <name type="scientific">Burkholderia anthina</name>
    <dbReference type="NCBI Taxonomy" id="179879"/>
    <lineage>
        <taxon>Bacteria</taxon>
        <taxon>Pseudomonadati</taxon>
        <taxon>Pseudomonadota</taxon>
        <taxon>Betaproteobacteria</taxon>
        <taxon>Burkholderiales</taxon>
        <taxon>Burkholderiaceae</taxon>
        <taxon>Burkholderia</taxon>
        <taxon>Burkholderia cepacia complex</taxon>
    </lineage>
</organism>
<accession>A0A6P2GFW9</accession>
<dbReference type="GeneID" id="56502642"/>
<evidence type="ECO:0000313" key="2">
    <source>
        <dbReference type="EMBL" id="VVU51854.1"/>
    </source>
</evidence>
<evidence type="ECO:0000313" key="4">
    <source>
        <dbReference type="Proteomes" id="UP000755577"/>
    </source>
</evidence>
<dbReference type="AlphaFoldDB" id="A0A6P2GFW9"/>
<name>A0A6P2GFW9_9BURK</name>